<organism evidence="1 2">
    <name type="scientific">Varroa destructor</name>
    <name type="common">Honeybee mite</name>
    <dbReference type="NCBI Taxonomy" id="109461"/>
    <lineage>
        <taxon>Eukaryota</taxon>
        <taxon>Metazoa</taxon>
        <taxon>Ecdysozoa</taxon>
        <taxon>Arthropoda</taxon>
        <taxon>Chelicerata</taxon>
        <taxon>Arachnida</taxon>
        <taxon>Acari</taxon>
        <taxon>Parasitiformes</taxon>
        <taxon>Mesostigmata</taxon>
        <taxon>Gamasina</taxon>
        <taxon>Dermanyssoidea</taxon>
        <taxon>Varroidae</taxon>
        <taxon>Varroa</taxon>
    </lineage>
</organism>
<evidence type="ECO:0000313" key="2">
    <source>
        <dbReference type="Proteomes" id="UP000594260"/>
    </source>
</evidence>
<dbReference type="InParanoid" id="A0A7M7M512"/>
<protein>
    <submittedName>
        <fullName evidence="1">Uncharacterized protein</fullName>
    </submittedName>
</protein>
<dbReference type="KEGG" id="vde:111245468"/>
<name>A0A7M7M512_VARDE</name>
<evidence type="ECO:0000313" key="1">
    <source>
        <dbReference type="EnsemblMetazoa" id="XP_022649593"/>
    </source>
</evidence>
<accession>A0A7M7M512</accession>
<dbReference type="Proteomes" id="UP000594260">
    <property type="component" value="Unplaced"/>
</dbReference>
<dbReference type="RefSeq" id="XP_022649593.1">
    <property type="nucleotide sequence ID" value="XM_022793858.1"/>
</dbReference>
<proteinExistence type="predicted"/>
<keyword evidence="2" id="KW-1185">Reference proteome</keyword>
<reference evidence="1" key="1">
    <citation type="submission" date="2021-01" db="UniProtKB">
        <authorList>
            <consortium name="EnsemblMetazoa"/>
        </authorList>
    </citation>
    <scope>IDENTIFICATION</scope>
</reference>
<sequence>MAIVRNFLCGGERRLEEETAAGQRYAVHSHEGFLIFPKFTRDAFATLLIRLTDARNRHRDDIPHDQIQQLLILKQRYDIANCERLKVPTDFTYSDVIMRDIERQLFNDFIGRVEAEVIAILFANALEGTELDLKITQGQSCTSVRLKFQNEEWMVHSFIQGQPTDEIWFRISPKTPTVKMELTSKAGIFGFFKYRLVNWGEPVEFDVLDLIARKSLLDVTFGKIKVRLKCVWRPSSWYEMQLGNSGQNQ</sequence>
<dbReference type="AlphaFoldDB" id="A0A7M7M512"/>
<dbReference type="GeneID" id="111245468"/>
<dbReference type="EnsemblMetazoa" id="XM_022793858">
    <property type="protein sequence ID" value="XP_022649593"/>
    <property type="gene ID" value="LOC111245468"/>
</dbReference>